<gene>
    <name evidence="12" type="primary">LOC107217043</name>
</gene>
<feature type="domain" description="THAP-type" evidence="10">
    <location>
        <begin position="1"/>
        <end position="84"/>
    </location>
</feature>
<proteinExistence type="predicted"/>
<evidence type="ECO:0000256" key="4">
    <source>
        <dbReference type="ARBA" id="ARBA00022833"/>
    </source>
</evidence>
<organism evidence="12">
    <name type="scientific">Neodiprion lecontei</name>
    <name type="common">Redheaded pine sawfly</name>
    <dbReference type="NCBI Taxonomy" id="441921"/>
    <lineage>
        <taxon>Eukaryota</taxon>
        <taxon>Metazoa</taxon>
        <taxon>Ecdysozoa</taxon>
        <taxon>Arthropoda</taxon>
        <taxon>Hexapoda</taxon>
        <taxon>Insecta</taxon>
        <taxon>Pterygota</taxon>
        <taxon>Neoptera</taxon>
        <taxon>Endopterygota</taxon>
        <taxon>Hymenoptera</taxon>
        <taxon>Tenthredinoidea</taxon>
        <taxon>Diprionidae</taxon>
        <taxon>Diprioninae</taxon>
        <taxon>Neodiprion</taxon>
    </lineage>
</organism>
<dbReference type="SUPFAM" id="SSF57716">
    <property type="entry name" value="Glucocorticoid receptor-like (DNA-binding domain)"/>
    <property type="match status" value="1"/>
</dbReference>
<evidence type="ECO:0000256" key="1">
    <source>
        <dbReference type="ARBA" id="ARBA00022723"/>
    </source>
</evidence>
<keyword evidence="11" id="KW-1185">Reference proteome</keyword>
<evidence type="ECO:0000256" key="6">
    <source>
        <dbReference type="PROSITE-ProRule" id="PRU00042"/>
    </source>
</evidence>
<feature type="domain" description="C2H2-type" evidence="9">
    <location>
        <begin position="568"/>
        <end position="595"/>
    </location>
</feature>
<dbReference type="GO" id="GO:0008270">
    <property type="term" value="F:zinc ion binding"/>
    <property type="evidence" value="ECO:0007669"/>
    <property type="project" value="UniProtKB-KW"/>
</dbReference>
<accession>A0A6J0B6T1</accession>
<feature type="domain" description="C2H2-type" evidence="9">
    <location>
        <begin position="540"/>
        <end position="567"/>
    </location>
</feature>
<evidence type="ECO:0000259" key="9">
    <source>
        <dbReference type="PROSITE" id="PS50157"/>
    </source>
</evidence>
<dbReference type="SMART" id="SM00980">
    <property type="entry name" value="THAP"/>
    <property type="match status" value="1"/>
</dbReference>
<dbReference type="KEGG" id="nlo:107217043"/>
<dbReference type="InParanoid" id="A0A6J0B6T1"/>
<feature type="domain" description="C2H2-type" evidence="9">
    <location>
        <begin position="487"/>
        <end position="515"/>
    </location>
</feature>
<feature type="region of interest" description="Disordered" evidence="8">
    <location>
        <begin position="509"/>
        <end position="530"/>
    </location>
</feature>
<dbReference type="InterPro" id="IPR036236">
    <property type="entry name" value="Znf_C2H2_sf"/>
</dbReference>
<dbReference type="GeneID" id="107217043"/>
<evidence type="ECO:0000259" key="10">
    <source>
        <dbReference type="PROSITE" id="PS50950"/>
    </source>
</evidence>
<feature type="compositionally biased region" description="Basic and acidic residues" evidence="8">
    <location>
        <begin position="87"/>
        <end position="99"/>
    </location>
</feature>
<sequence length="743" mass="83516">MPKCSAPGCASNDKTEVNGRTLTLFPFPAYDDLLSRKWEQNSKVYHTMDQKLNDLKLCELHFDSTCFVIGKRNVLMPNAIPTIFDNNKRRLNGKEKSDSIENSSPKQRRLQSQQNVTLRSKLNPLSPPASKALENNMKAEGKFLQPSLIEQVQNNINKTGSSSVFTKQIDMGKKVYRLIIRIDKVCEDQTVPQEPVKVVKKGRPASKVKQVPELEMPEAEASLELAKIDEITSRGLEEMEETPSRGLGMIEETMLRGLGTIKETNTKKSDTVEEQESTGSKIIETVVSKRLEMKEKKTSRGLGTVEAKASKGLEVVMANPSKGSEKTVEAKVPRGSGTAEVEPLSRNFGIAETKVSSGLGTINTKASRSLGTVEGMAFTSLEPLERNNSEVNPCLKTGCKLKKTILHSKPVFQCERCNKYYVVKENAKSANAWACYICQESMPNAELLGYHIKKHFNCDICQLQCMTQLSFDKHRKHHVSTDPLLPYKCHKCSSTFEVKADVRQHCADKHSKNQKREAITEERTEKEVEAKQTSSGQVSFQCEYCYVSFKTEQAYKSHVHLHMGNSGYECGVCCKNFQTTKHLAAHQARHSEPVKASKGLSIIQNRQPKTRTIAVAKENPQKQQSPHPCTICNKILESESALDIHIRGHLSNARRCPLCHKAFINKTTLGIHFKTHKKAVPSPMEKKLGENRIYNCTLCPERFDKRSQLYNHIMTHLEQIHGEGEEPVFDSLDQLLESDEDLV</sequence>
<keyword evidence="3 6" id="KW-0863">Zinc-finger</keyword>
<dbReference type="RefSeq" id="XP_015509887.2">
    <property type="nucleotide sequence ID" value="XM_015654401.2"/>
</dbReference>
<dbReference type="SUPFAM" id="SSF57667">
    <property type="entry name" value="beta-beta-alpha zinc fingers"/>
    <property type="match status" value="2"/>
</dbReference>
<dbReference type="Pfam" id="PF00096">
    <property type="entry name" value="zf-C2H2"/>
    <property type="match status" value="1"/>
</dbReference>
<dbReference type="Proteomes" id="UP000829291">
    <property type="component" value="Chromosome 3"/>
</dbReference>
<evidence type="ECO:0000256" key="7">
    <source>
        <dbReference type="PROSITE-ProRule" id="PRU00309"/>
    </source>
</evidence>
<dbReference type="PROSITE" id="PS50157">
    <property type="entry name" value="ZINC_FINGER_C2H2_2"/>
    <property type="match status" value="6"/>
</dbReference>
<protein>
    <submittedName>
        <fullName evidence="12">Zinc finger protein 37 isoform X1</fullName>
    </submittedName>
</protein>
<evidence type="ECO:0000256" key="8">
    <source>
        <dbReference type="SAM" id="MobiDB-lite"/>
    </source>
</evidence>
<dbReference type="OrthoDB" id="8117402at2759"/>
<dbReference type="SMART" id="SM00692">
    <property type="entry name" value="DM3"/>
    <property type="match status" value="1"/>
</dbReference>
<feature type="domain" description="C2H2-type" evidence="9">
    <location>
        <begin position="654"/>
        <end position="681"/>
    </location>
</feature>
<name>A0A6J0B6T1_NEOLC</name>
<dbReference type="InterPro" id="IPR006612">
    <property type="entry name" value="THAP_Znf"/>
</dbReference>
<dbReference type="PANTHER" id="PTHR24379">
    <property type="entry name" value="KRAB AND ZINC FINGER DOMAIN-CONTAINING"/>
    <property type="match status" value="1"/>
</dbReference>
<evidence type="ECO:0000313" key="11">
    <source>
        <dbReference type="Proteomes" id="UP000829291"/>
    </source>
</evidence>
<dbReference type="Pfam" id="PF05485">
    <property type="entry name" value="THAP"/>
    <property type="match status" value="1"/>
</dbReference>
<keyword evidence="1" id="KW-0479">Metal-binding</keyword>
<dbReference type="Pfam" id="PF12874">
    <property type="entry name" value="zf-met"/>
    <property type="match status" value="1"/>
</dbReference>
<reference evidence="12" key="1">
    <citation type="submission" date="2025-08" db="UniProtKB">
        <authorList>
            <consortium name="RefSeq"/>
        </authorList>
    </citation>
    <scope>IDENTIFICATION</scope>
    <source>
        <tissue evidence="12">Thorax and Abdomen</tissue>
    </source>
</reference>
<evidence type="ECO:0000256" key="3">
    <source>
        <dbReference type="ARBA" id="ARBA00022771"/>
    </source>
</evidence>
<feature type="domain" description="C2H2-type" evidence="9">
    <location>
        <begin position="627"/>
        <end position="654"/>
    </location>
</feature>
<evidence type="ECO:0000256" key="5">
    <source>
        <dbReference type="ARBA" id="ARBA00023125"/>
    </source>
</evidence>
<dbReference type="PANTHER" id="PTHR24379:SF121">
    <property type="entry name" value="C2H2-TYPE DOMAIN-CONTAINING PROTEIN"/>
    <property type="match status" value="1"/>
</dbReference>
<dbReference type="PROSITE" id="PS50950">
    <property type="entry name" value="ZF_THAP"/>
    <property type="match status" value="1"/>
</dbReference>
<dbReference type="InterPro" id="IPR013087">
    <property type="entry name" value="Znf_C2H2_type"/>
</dbReference>
<feature type="domain" description="C2H2-type" evidence="9">
    <location>
        <begin position="694"/>
        <end position="716"/>
    </location>
</feature>
<dbReference type="GO" id="GO:0003677">
    <property type="term" value="F:DNA binding"/>
    <property type="evidence" value="ECO:0007669"/>
    <property type="project" value="UniProtKB-UniRule"/>
</dbReference>
<dbReference type="SMART" id="SM00355">
    <property type="entry name" value="ZnF_C2H2"/>
    <property type="match status" value="8"/>
</dbReference>
<keyword evidence="2" id="KW-0677">Repeat</keyword>
<keyword evidence="5 7" id="KW-0238">DNA-binding</keyword>
<feature type="compositionally biased region" description="Polar residues" evidence="8">
    <location>
        <begin position="100"/>
        <end position="120"/>
    </location>
</feature>
<dbReference type="Gene3D" id="3.30.160.60">
    <property type="entry name" value="Classic Zinc Finger"/>
    <property type="match status" value="3"/>
</dbReference>
<dbReference type="PROSITE" id="PS00028">
    <property type="entry name" value="ZINC_FINGER_C2H2_1"/>
    <property type="match status" value="7"/>
</dbReference>
<keyword evidence="4" id="KW-0862">Zinc</keyword>
<evidence type="ECO:0000313" key="12">
    <source>
        <dbReference type="RefSeq" id="XP_015509887.2"/>
    </source>
</evidence>
<feature type="region of interest" description="Disordered" evidence="8">
    <location>
        <begin position="87"/>
        <end position="132"/>
    </location>
</feature>
<evidence type="ECO:0000256" key="2">
    <source>
        <dbReference type="ARBA" id="ARBA00022737"/>
    </source>
</evidence>